<sequence>MQPWRDLIVIVLFLCPVLVVGIEGEVQTAANDAAKSSATAASADQRARFTGTYRYAGSAQEEEARSKAIDHAVEGLSFITRSTARSRVSATTQILGSYSFSFESGKICVRPQSRPEMISGDKGEPADYVYNGKRSTLTQVFEGDQITQVFVSDDGRRENEFTLSKDGQVLTLKVALSSARLSNPVVYSLSYKRADYRQSGSYPVVPAKREISFALASRQGRSRQVLVLPVCSNLSLRTN</sequence>
<evidence type="ECO:0000313" key="2">
    <source>
        <dbReference type="Proteomes" id="UP000269669"/>
    </source>
</evidence>
<keyword evidence="2" id="KW-1185">Reference proteome</keyword>
<reference evidence="1 2" key="1">
    <citation type="submission" date="2018-12" db="EMBL/GenBank/DDBJ databases">
        <title>Sequencing of bacterial isolates from soil warming experiment in Harvard Forest, Massachusetts, USA.</title>
        <authorList>
            <person name="Deangelis K."/>
        </authorList>
    </citation>
    <scope>NUCLEOTIDE SEQUENCE [LARGE SCALE GENOMIC DNA]</scope>
    <source>
        <strain evidence="1 2">EB153</strain>
    </source>
</reference>
<dbReference type="OrthoDB" id="117298at2"/>
<dbReference type="AlphaFoldDB" id="A0A3R9P070"/>
<dbReference type="Proteomes" id="UP000269669">
    <property type="component" value="Unassembled WGS sequence"/>
</dbReference>
<proteinExistence type="predicted"/>
<name>A0A3R9P070_9BACT</name>
<accession>A0A3R9P070</accession>
<evidence type="ECO:0000313" key="1">
    <source>
        <dbReference type="EMBL" id="RSL18943.1"/>
    </source>
</evidence>
<organism evidence="1 2">
    <name type="scientific">Edaphobacter aggregans</name>
    <dbReference type="NCBI Taxonomy" id="570835"/>
    <lineage>
        <taxon>Bacteria</taxon>
        <taxon>Pseudomonadati</taxon>
        <taxon>Acidobacteriota</taxon>
        <taxon>Terriglobia</taxon>
        <taxon>Terriglobales</taxon>
        <taxon>Acidobacteriaceae</taxon>
        <taxon>Edaphobacter</taxon>
    </lineage>
</organism>
<protein>
    <submittedName>
        <fullName evidence="1">Uncharacterized protein</fullName>
    </submittedName>
</protein>
<comment type="caution">
    <text evidence="1">The sequence shown here is derived from an EMBL/GenBank/DDBJ whole genome shotgun (WGS) entry which is preliminary data.</text>
</comment>
<gene>
    <name evidence="1" type="ORF">EDE15_4553</name>
</gene>
<dbReference type="EMBL" id="RSDW01000001">
    <property type="protein sequence ID" value="RSL18943.1"/>
    <property type="molecule type" value="Genomic_DNA"/>
</dbReference>
<dbReference type="RefSeq" id="WP_125487218.1">
    <property type="nucleotide sequence ID" value="NZ_RSDW01000001.1"/>
</dbReference>